<gene>
    <name evidence="2" type="ORF">BD293_0148</name>
</gene>
<dbReference type="EMBL" id="VFPT01000001">
    <property type="protein sequence ID" value="TQM91584.1"/>
    <property type="molecule type" value="Genomic_DNA"/>
</dbReference>
<name>A0A543K949_9RHOB</name>
<keyword evidence="1" id="KW-0732">Signal</keyword>
<protein>
    <recommendedName>
        <fullName evidence="4">Outer membrane protein with beta-barrel domain</fullName>
    </recommendedName>
</protein>
<organism evidence="2 3">
    <name type="scientific">Roseinatronobacter monicus</name>
    <dbReference type="NCBI Taxonomy" id="393481"/>
    <lineage>
        <taxon>Bacteria</taxon>
        <taxon>Pseudomonadati</taxon>
        <taxon>Pseudomonadota</taxon>
        <taxon>Alphaproteobacteria</taxon>
        <taxon>Rhodobacterales</taxon>
        <taxon>Paracoccaceae</taxon>
        <taxon>Roseinatronobacter</taxon>
    </lineage>
</organism>
<sequence length="253" mass="26991">MLFLAIPMRGRNRLAALLICALAGCAASPDPMIGVRFAQADLAYGQGALDHAVAGFIGPKRAGGANSGGVFGGNDTSSAGRDTKARADIDYRTIKGRELALMVGVQHPVSEGWHVDGALRLGQGRVDYVLPAGSLRVPFGAFAVIIDEPVTLRARTRFIEGEALAFRRVAQRLPGQLELGAGGGVRLTDSRLQVQTETLFPIKIDSHHRARQPYGAVQARYRLAHLPARGFVEGRVYGRKTAGLRAGVDLTFP</sequence>
<evidence type="ECO:0008006" key="4">
    <source>
        <dbReference type="Google" id="ProtNLM"/>
    </source>
</evidence>
<comment type="caution">
    <text evidence="2">The sequence shown here is derived from an EMBL/GenBank/DDBJ whole genome shotgun (WGS) entry which is preliminary data.</text>
</comment>
<dbReference type="Proteomes" id="UP000320582">
    <property type="component" value="Unassembled WGS sequence"/>
</dbReference>
<evidence type="ECO:0000313" key="2">
    <source>
        <dbReference type="EMBL" id="TQM91584.1"/>
    </source>
</evidence>
<evidence type="ECO:0000313" key="3">
    <source>
        <dbReference type="Proteomes" id="UP000320582"/>
    </source>
</evidence>
<keyword evidence="3" id="KW-1185">Reference proteome</keyword>
<evidence type="ECO:0000256" key="1">
    <source>
        <dbReference type="SAM" id="SignalP"/>
    </source>
</evidence>
<reference evidence="2 3" key="1">
    <citation type="submission" date="2019-06" db="EMBL/GenBank/DDBJ databases">
        <title>Genomic Encyclopedia of Archaeal and Bacterial Type Strains, Phase II (KMG-II): from individual species to whole genera.</title>
        <authorList>
            <person name="Goeker M."/>
        </authorList>
    </citation>
    <scope>NUCLEOTIDE SEQUENCE [LARGE SCALE GENOMIC DNA]</scope>
    <source>
        <strain evidence="2 3">DSM 18423</strain>
    </source>
</reference>
<accession>A0A543K949</accession>
<feature type="signal peptide" evidence="1">
    <location>
        <begin position="1"/>
        <end position="26"/>
    </location>
</feature>
<proteinExistence type="predicted"/>
<dbReference type="AlphaFoldDB" id="A0A543K949"/>
<feature type="chain" id="PRO_5021921745" description="Outer membrane protein with beta-barrel domain" evidence="1">
    <location>
        <begin position="27"/>
        <end position="253"/>
    </location>
</feature>